<accession>A0AAJ1B969</accession>
<proteinExistence type="predicted"/>
<evidence type="ECO:0000313" key="2">
    <source>
        <dbReference type="Proteomes" id="UP001297370"/>
    </source>
</evidence>
<evidence type="ECO:0000313" key="1">
    <source>
        <dbReference type="EMBL" id="MCB5621195.1"/>
    </source>
</evidence>
<name>A0AAJ1B969_MEDGN</name>
<dbReference type="Proteomes" id="UP001297370">
    <property type="component" value="Unassembled WGS sequence"/>
</dbReference>
<reference evidence="1" key="1">
    <citation type="submission" date="2021-10" db="EMBL/GenBank/DDBJ databases">
        <title>Collection of gut derived symbiotic bacterial strains cultured from healthy donors.</title>
        <authorList>
            <person name="Lin H."/>
            <person name="Littmann E."/>
            <person name="Claire K."/>
            <person name="Pamer E."/>
        </authorList>
    </citation>
    <scope>NUCLEOTIDE SEQUENCE</scope>
    <source>
        <strain evidence="1">MSK.23.18</strain>
    </source>
</reference>
<feature type="non-terminal residue" evidence="1">
    <location>
        <position position="139"/>
    </location>
</feature>
<organism evidence="1 2">
    <name type="scientific">Mediterraneibacter gnavus</name>
    <name type="common">Ruminococcus gnavus</name>
    <dbReference type="NCBI Taxonomy" id="33038"/>
    <lineage>
        <taxon>Bacteria</taxon>
        <taxon>Bacillati</taxon>
        <taxon>Bacillota</taxon>
        <taxon>Clostridia</taxon>
        <taxon>Lachnospirales</taxon>
        <taxon>Lachnospiraceae</taxon>
        <taxon>Mediterraneibacter</taxon>
    </lineage>
</organism>
<sequence length="139" mass="16408">MAIFNGNKEFSKKRELSQPLVPVPKNVRQAFNIQKAYANGVFQLETKKKDTLYDRCYVFEDINYINKNRTEKKNFLSELMFWLNSMDASYKITLCNEYQSVEKFLASIRNERNEKEYPDIAKGIRQWQESKLADANSTV</sequence>
<dbReference type="AlphaFoldDB" id="A0AAJ1B969"/>
<gene>
    <name evidence="1" type="ORF">LIQ08_18990</name>
</gene>
<dbReference type="EMBL" id="JAJBOM010000075">
    <property type="protein sequence ID" value="MCB5621195.1"/>
    <property type="molecule type" value="Genomic_DNA"/>
</dbReference>
<protein>
    <submittedName>
        <fullName evidence="1">Uncharacterized protein</fullName>
    </submittedName>
</protein>
<comment type="caution">
    <text evidence="1">The sequence shown here is derived from an EMBL/GenBank/DDBJ whole genome shotgun (WGS) entry which is preliminary data.</text>
</comment>